<proteinExistence type="inferred from homology"/>
<feature type="domain" description="ATP-grasp" evidence="9">
    <location>
        <begin position="467"/>
        <end position="671"/>
    </location>
</feature>
<evidence type="ECO:0000256" key="5">
    <source>
        <dbReference type="ARBA" id="ARBA00022939"/>
    </source>
</evidence>
<dbReference type="Proteomes" id="UP000799770">
    <property type="component" value="Unassembled WGS sequence"/>
</dbReference>
<keyword evidence="4" id="KW-0949">S-adenosyl-L-methionine</keyword>
<dbReference type="OrthoDB" id="186626at2759"/>
<dbReference type="Pfam" id="PF01596">
    <property type="entry name" value="Methyltransf_3"/>
    <property type="match status" value="1"/>
</dbReference>
<dbReference type="PANTHER" id="PTHR43836:SF2">
    <property type="entry name" value="CATECHOL O-METHYLTRANSFERASE 1-RELATED"/>
    <property type="match status" value="1"/>
</dbReference>
<evidence type="ECO:0000313" key="11">
    <source>
        <dbReference type="Proteomes" id="UP000799770"/>
    </source>
</evidence>
<keyword evidence="7" id="KW-0067">ATP-binding</keyword>
<dbReference type="PROSITE" id="PS51682">
    <property type="entry name" value="SAM_OMT_I"/>
    <property type="match status" value="1"/>
</dbReference>
<keyword evidence="11" id="KW-1185">Reference proteome</keyword>
<sequence length="776" mass="87223">MAEFDQSKAYAPQEEGTSFFDDGREIELLHFMYEHPNLENLRGSPKNVLAAIDEYGRTKKYLMNVGEDKGRIVSDLIAEVKPKTMVELGGYVGYSCILFGDAARKAGGQRYYSLERNPEFAAVIASLVELAGLSNIVKVVVGSSDASIARLHANGDLKRIDLMFLDHYKPAYTTDLKLCEELAIVSVGSVLAADNVIKPGNPPYLEYVRSSVEEKRKRAQEEANGKAVHGEGIPDKTVNQYQKRVMEEKFSNSKGDPNLIYESRLVNSFEPTDHVAAMSSPTHQSSIPFFYRHVPKNVLLVLLSFITVPVSAFFVLASYILSYFRPSPKSSNGHNASRRKTILVTGISMTKGLTITRILTLHTPHCIIGADIEAIPFSSPGRYSRSVSSFHTLETPNGDNSEPYIDSLLSLMKKEKVDLWISCSSVIGALEDGEVVRLAERELGSDFRAVQFREDVVERLHEKDKFINYIRSIALPVPDSHRCETNAQVLDVFLKEDAMREYNVKDGRKKWIMKPIGVDDRARANMMTLLPLGSADETRKYIKTLNIGKENPYQMQHYISGPEYCTHALVLNGKVKSFVACPSSELLMHYKALPPTSSLARKMLDFTERVAEDGGASFSGHLSFDFLAEGEGESVRLYPIECNPRAHTAVVLFRESKAMADAYSYFASGRSGKKDITTPMMPSWNYYWAGHDLVTFVLIPLLEMLFGRGSLEELSIGLAEFWQHLVYWRDGTFVVWDPLPFFVLYHIYWPAQFVDCLLKGKEWSRINVSTTKVFQA</sequence>
<name>A0A6A5YPS6_9PLEO</name>
<dbReference type="PANTHER" id="PTHR43836">
    <property type="entry name" value="CATECHOL O-METHYLTRANSFERASE 1-RELATED"/>
    <property type="match status" value="1"/>
</dbReference>
<gene>
    <name evidence="10" type="ORF">BDV96DRAFT_616069</name>
</gene>
<keyword evidence="8" id="KW-0472">Membrane</keyword>
<evidence type="ECO:0000256" key="8">
    <source>
        <dbReference type="SAM" id="Phobius"/>
    </source>
</evidence>
<organism evidence="10 11">
    <name type="scientific">Lophiotrema nucula</name>
    <dbReference type="NCBI Taxonomy" id="690887"/>
    <lineage>
        <taxon>Eukaryota</taxon>
        <taxon>Fungi</taxon>
        <taxon>Dikarya</taxon>
        <taxon>Ascomycota</taxon>
        <taxon>Pezizomycotina</taxon>
        <taxon>Dothideomycetes</taxon>
        <taxon>Pleosporomycetidae</taxon>
        <taxon>Pleosporales</taxon>
        <taxon>Lophiotremataceae</taxon>
        <taxon>Lophiotrema</taxon>
    </lineage>
</organism>
<keyword evidence="8" id="KW-1133">Transmembrane helix</keyword>
<dbReference type="SUPFAM" id="SSF53335">
    <property type="entry name" value="S-adenosyl-L-methionine-dependent methyltransferases"/>
    <property type="match status" value="1"/>
</dbReference>
<keyword evidence="3" id="KW-0808">Transferase</keyword>
<evidence type="ECO:0000259" key="9">
    <source>
        <dbReference type="PROSITE" id="PS50975"/>
    </source>
</evidence>
<dbReference type="InterPro" id="IPR011761">
    <property type="entry name" value="ATP-grasp"/>
</dbReference>
<evidence type="ECO:0000256" key="1">
    <source>
        <dbReference type="ARBA" id="ARBA00012880"/>
    </source>
</evidence>
<evidence type="ECO:0000256" key="2">
    <source>
        <dbReference type="ARBA" id="ARBA00022603"/>
    </source>
</evidence>
<dbReference type="Gene3D" id="3.40.50.20">
    <property type="match status" value="1"/>
</dbReference>
<reference evidence="10" key="1">
    <citation type="journal article" date="2020" name="Stud. Mycol.">
        <title>101 Dothideomycetes genomes: a test case for predicting lifestyles and emergence of pathogens.</title>
        <authorList>
            <person name="Haridas S."/>
            <person name="Albert R."/>
            <person name="Binder M."/>
            <person name="Bloem J."/>
            <person name="Labutti K."/>
            <person name="Salamov A."/>
            <person name="Andreopoulos B."/>
            <person name="Baker S."/>
            <person name="Barry K."/>
            <person name="Bills G."/>
            <person name="Bluhm B."/>
            <person name="Cannon C."/>
            <person name="Castanera R."/>
            <person name="Culley D."/>
            <person name="Daum C."/>
            <person name="Ezra D."/>
            <person name="Gonzalez J."/>
            <person name="Henrissat B."/>
            <person name="Kuo A."/>
            <person name="Liang C."/>
            <person name="Lipzen A."/>
            <person name="Lutzoni F."/>
            <person name="Magnuson J."/>
            <person name="Mondo S."/>
            <person name="Nolan M."/>
            <person name="Ohm R."/>
            <person name="Pangilinan J."/>
            <person name="Park H.-J."/>
            <person name="Ramirez L."/>
            <person name="Alfaro M."/>
            <person name="Sun H."/>
            <person name="Tritt A."/>
            <person name="Yoshinaga Y."/>
            <person name="Zwiers L.-H."/>
            <person name="Turgeon B."/>
            <person name="Goodwin S."/>
            <person name="Spatafora J."/>
            <person name="Crous P."/>
            <person name="Grigoriev I."/>
        </authorList>
    </citation>
    <scope>NUCLEOTIDE SEQUENCE</scope>
    <source>
        <strain evidence="10">CBS 627.86</strain>
    </source>
</reference>
<dbReference type="InterPro" id="IPR029063">
    <property type="entry name" value="SAM-dependent_MTases_sf"/>
</dbReference>
<protein>
    <recommendedName>
        <fullName evidence="1">catechol O-methyltransferase</fullName>
        <ecNumber evidence="1">2.1.1.6</ecNumber>
    </recommendedName>
</protein>
<evidence type="ECO:0000256" key="7">
    <source>
        <dbReference type="PROSITE-ProRule" id="PRU00409"/>
    </source>
</evidence>
<keyword evidence="8" id="KW-0812">Transmembrane</keyword>
<dbReference type="Gene3D" id="3.40.50.150">
    <property type="entry name" value="Vaccinia Virus protein VP39"/>
    <property type="match status" value="1"/>
</dbReference>
<dbReference type="GO" id="GO:0008171">
    <property type="term" value="F:O-methyltransferase activity"/>
    <property type="evidence" value="ECO:0007669"/>
    <property type="project" value="InterPro"/>
</dbReference>
<evidence type="ECO:0000256" key="4">
    <source>
        <dbReference type="ARBA" id="ARBA00022691"/>
    </source>
</evidence>
<dbReference type="PROSITE" id="PS50975">
    <property type="entry name" value="ATP_GRASP"/>
    <property type="match status" value="1"/>
</dbReference>
<dbReference type="EC" id="2.1.1.6" evidence="1"/>
<comment type="similarity">
    <text evidence="6">Belongs to the class I-like SAM-binding methyltransferase superfamily. Cation-dependent O-methyltransferase family.</text>
</comment>
<evidence type="ECO:0000313" key="10">
    <source>
        <dbReference type="EMBL" id="KAF2109082.1"/>
    </source>
</evidence>
<keyword evidence="5" id="KW-0128">Catecholamine metabolism</keyword>
<evidence type="ECO:0000256" key="3">
    <source>
        <dbReference type="ARBA" id="ARBA00022679"/>
    </source>
</evidence>
<dbReference type="SUPFAM" id="SSF56059">
    <property type="entry name" value="Glutathione synthetase ATP-binding domain-like"/>
    <property type="match status" value="1"/>
</dbReference>
<dbReference type="AlphaFoldDB" id="A0A6A5YPS6"/>
<evidence type="ECO:0000256" key="6">
    <source>
        <dbReference type="ARBA" id="ARBA00023453"/>
    </source>
</evidence>
<keyword evidence="7" id="KW-0547">Nucleotide-binding</keyword>
<dbReference type="EMBL" id="ML977344">
    <property type="protein sequence ID" value="KAF2109082.1"/>
    <property type="molecule type" value="Genomic_DNA"/>
</dbReference>
<keyword evidence="2" id="KW-0489">Methyltransferase</keyword>
<dbReference type="GO" id="GO:0046872">
    <property type="term" value="F:metal ion binding"/>
    <property type="evidence" value="ECO:0007669"/>
    <property type="project" value="InterPro"/>
</dbReference>
<accession>A0A6A5YPS6</accession>
<dbReference type="GO" id="GO:0005524">
    <property type="term" value="F:ATP binding"/>
    <property type="evidence" value="ECO:0007669"/>
    <property type="project" value="UniProtKB-UniRule"/>
</dbReference>
<dbReference type="GO" id="GO:0006584">
    <property type="term" value="P:catecholamine metabolic process"/>
    <property type="evidence" value="ECO:0007669"/>
    <property type="project" value="UniProtKB-KW"/>
</dbReference>
<dbReference type="GO" id="GO:0032259">
    <property type="term" value="P:methylation"/>
    <property type="evidence" value="ECO:0007669"/>
    <property type="project" value="UniProtKB-KW"/>
</dbReference>
<feature type="transmembrane region" description="Helical" evidence="8">
    <location>
        <begin position="298"/>
        <end position="321"/>
    </location>
</feature>
<dbReference type="Gene3D" id="3.30.470.20">
    <property type="entry name" value="ATP-grasp fold, B domain"/>
    <property type="match status" value="1"/>
</dbReference>
<dbReference type="InterPro" id="IPR002935">
    <property type="entry name" value="SAM_O-MeTrfase"/>
</dbReference>